<dbReference type="Proteomes" id="UP000186391">
    <property type="component" value="Unassembled WGS sequence"/>
</dbReference>
<comment type="caution">
    <text evidence="1">The sequence shown here is derived from an EMBL/GenBank/DDBJ whole genome shotgun (WGS) entry which is preliminary data.</text>
</comment>
<evidence type="ECO:0000313" key="2">
    <source>
        <dbReference type="Proteomes" id="UP000186391"/>
    </source>
</evidence>
<accession>A0A1U7GVE5</accession>
<dbReference type="OrthoDB" id="514296at2"/>
<organism evidence="1 2">
    <name type="scientific">Fischerella major NIES-592</name>
    <dbReference type="NCBI Taxonomy" id="210994"/>
    <lineage>
        <taxon>Bacteria</taxon>
        <taxon>Bacillati</taxon>
        <taxon>Cyanobacteriota</taxon>
        <taxon>Cyanophyceae</taxon>
        <taxon>Nostocales</taxon>
        <taxon>Hapalosiphonaceae</taxon>
        <taxon>Fischerella</taxon>
    </lineage>
</organism>
<gene>
    <name evidence="1" type="ORF">NIES592_19335</name>
</gene>
<protein>
    <submittedName>
        <fullName evidence="1">Uncharacterized protein</fullName>
    </submittedName>
</protein>
<evidence type="ECO:0000313" key="1">
    <source>
        <dbReference type="EMBL" id="OKH12078.1"/>
    </source>
</evidence>
<dbReference type="EMBL" id="MRCA01000013">
    <property type="protein sequence ID" value="OKH12078.1"/>
    <property type="molecule type" value="Genomic_DNA"/>
</dbReference>
<reference evidence="1 2" key="1">
    <citation type="submission" date="2016-11" db="EMBL/GenBank/DDBJ databases">
        <title>Draft Genome Sequences of Nine Cyanobacterial Strains from Diverse Habitats.</title>
        <authorList>
            <person name="Zhu T."/>
            <person name="Hou S."/>
            <person name="Lu X."/>
            <person name="Hess W.R."/>
        </authorList>
    </citation>
    <scope>NUCLEOTIDE SEQUENCE [LARGE SCALE GENOMIC DNA]</scope>
    <source>
        <strain evidence="1 2">NIES-592</strain>
    </source>
</reference>
<name>A0A1U7GVE5_9CYAN</name>
<sequence length="127" mass="15053">MLPTAVEEILYYCKQRIARFQKFKDTGLIEIRCCPHRGQYKVECRCGELEYFPITPEDLAVWNPPPLPKQWEKLETLEHVLVTLNSALFETFCQWQGYATIIIFYRAYDDRYGFQFIPSVIYGIKPC</sequence>
<dbReference type="AlphaFoldDB" id="A0A1U7GVE5"/>
<keyword evidence="2" id="KW-1185">Reference proteome</keyword>
<proteinExistence type="predicted"/>